<feature type="region of interest" description="Disordered" evidence="1">
    <location>
        <begin position="1521"/>
        <end position="1549"/>
    </location>
</feature>
<feature type="compositionally biased region" description="Low complexity" evidence="1">
    <location>
        <begin position="3330"/>
        <end position="3339"/>
    </location>
</feature>
<evidence type="ECO:0000313" key="4">
    <source>
        <dbReference type="EMBL" id="GAA2700384.1"/>
    </source>
</evidence>
<dbReference type="Proteomes" id="UP001501666">
    <property type="component" value="Unassembled WGS sequence"/>
</dbReference>
<evidence type="ECO:0000256" key="1">
    <source>
        <dbReference type="SAM" id="MobiDB-lite"/>
    </source>
</evidence>
<reference evidence="5" key="1">
    <citation type="journal article" date="2019" name="Int. J. Syst. Evol. Microbiol.">
        <title>The Global Catalogue of Microorganisms (GCM) 10K type strain sequencing project: providing services to taxonomists for standard genome sequencing and annotation.</title>
        <authorList>
            <consortium name="The Broad Institute Genomics Platform"/>
            <consortium name="The Broad Institute Genome Sequencing Center for Infectious Disease"/>
            <person name="Wu L."/>
            <person name="Ma J."/>
        </authorList>
    </citation>
    <scope>NUCLEOTIDE SEQUENCE [LARGE SCALE GENOMIC DNA]</scope>
    <source>
        <strain evidence="5">JCM 6835</strain>
    </source>
</reference>
<feature type="region of interest" description="Disordered" evidence="1">
    <location>
        <begin position="2622"/>
        <end position="2678"/>
    </location>
</feature>
<dbReference type="PROSITE" id="PS51782">
    <property type="entry name" value="LYSM"/>
    <property type="match status" value="1"/>
</dbReference>
<feature type="region of interest" description="Disordered" evidence="1">
    <location>
        <begin position="378"/>
        <end position="507"/>
    </location>
</feature>
<feature type="compositionally biased region" description="Low complexity" evidence="1">
    <location>
        <begin position="378"/>
        <end position="396"/>
    </location>
</feature>
<dbReference type="Gene3D" id="3.10.350.10">
    <property type="entry name" value="LysM domain"/>
    <property type="match status" value="1"/>
</dbReference>
<keyword evidence="2" id="KW-0812">Transmembrane</keyword>
<feature type="compositionally biased region" description="Low complexity" evidence="1">
    <location>
        <begin position="409"/>
        <end position="423"/>
    </location>
</feature>
<keyword evidence="5" id="KW-1185">Reference proteome</keyword>
<feature type="compositionally biased region" description="Polar residues" evidence="1">
    <location>
        <begin position="2628"/>
        <end position="2649"/>
    </location>
</feature>
<dbReference type="InterPro" id="IPR057746">
    <property type="entry name" value="CpnT-like_N"/>
</dbReference>
<feature type="compositionally biased region" description="Basic and acidic residues" evidence="1">
    <location>
        <begin position="1525"/>
        <end position="1542"/>
    </location>
</feature>
<feature type="domain" description="LysM" evidence="3">
    <location>
        <begin position="3348"/>
        <end position="3398"/>
    </location>
</feature>
<feature type="compositionally biased region" description="Low complexity" evidence="1">
    <location>
        <begin position="478"/>
        <end position="488"/>
    </location>
</feature>
<keyword evidence="2" id="KW-0472">Membrane</keyword>
<accession>A0ABP6FTS6</accession>
<dbReference type="InterPro" id="IPR036779">
    <property type="entry name" value="LysM_dom_sf"/>
</dbReference>
<name>A0ABP6FTS6_9ACTN</name>
<dbReference type="InterPro" id="IPR018392">
    <property type="entry name" value="LysM"/>
</dbReference>
<evidence type="ECO:0000313" key="5">
    <source>
        <dbReference type="Proteomes" id="UP001501666"/>
    </source>
</evidence>
<feature type="compositionally biased region" description="Low complexity" evidence="1">
    <location>
        <begin position="429"/>
        <end position="455"/>
    </location>
</feature>
<dbReference type="PANTHER" id="PTHR48125:SF10">
    <property type="entry name" value="OS12G0136300 PROTEIN"/>
    <property type="match status" value="1"/>
</dbReference>
<dbReference type="EMBL" id="BAAATE010000060">
    <property type="protein sequence ID" value="GAA2700384.1"/>
    <property type="molecule type" value="Genomic_DNA"/>
</dbReference>
<gene>
    <name evidence="4" type="ORF">GCM10010412_097560</name>
</gene>
<organism evidence="4 5">
    <name type="scientific">Nonomuraea recticatena</name>
    <dbReference type="NCBI Taxonomy" id="46178"/>
    <lineage>
        <taxon>Bacteria</taxon>
        <taxon>Bacillati</taxon>
        <taxon>Actinomycetota</taxon>
        <taxon>Actinomycetes</taxon>
        <taxon>Streptosporangiales</taxon>
        <taxon>Streptosporangiaceae</taxon>
        <taxon>Nonomuraea</taxon>
    </lineage>
</organism>
<dbReference type="PANTHER" id="PTHR48125">
    <property type="entry name" value="LP07818P1"/>
    <property type="match status" value="1"/>
</dbReference>
<feature type="compositionally biased region" description="Low complexity" evidence="1">
    <location>
        <begin position="3310"/>
        <end position="3323"/>
    </location>
</feature>
<feature type="region of interest" description="Disordered" evidence="1">
    <location>
        <begin position="2338"/>
        <end position="2363"/>
    </location>
</feature>
<dbReference type="Pfam" id="PF25547">
    <property type="entry name" value="WXG100_2"/>
    <property type="match status" value="1"/>
</dbReference>
<dbReference type="CDD" id="cd00118">
    <property type="entry name" value="LysM"/>
    <property type="match status" value="1"/>
</dbReference>
<proteinExistence type="predicted"/>
<evidence type="ECO:0000256" key="2">
    <source>
        <dbReference type="SAM" id="Phobius"/>
    </source>
</evidence>
<feature type="region of interest" description="Disordered" evidence="1">
    <location>
        <begin position="960"/>
        <end position="982"/>
    </location>
</feature>
<protein>
    <recommendedName>
        <fullName evidence="3">LysM domain-containing protein</fullName>
    </recommendedName>
</protein>
<feature type="region of interest" description="Disordered" evidence="1">
    <location>
        <begin position="3298"/>
        <end position="3355"/>
    </location>
</feature>
<evidence type="ECO:0000259" key="3">
    <source>
        <dbReference type="PROSITE" id="PS51782"/>
    </source>
</evidence>
<sequence>MPLLASGEVWPKVSESGLWAMARSYEKAANALTSAANPTKQAVGTTVSGWDSIATPAFLSRVGDLFGEEAGLGAVAKRLNGDWQQIDSFARETQYSKISINVAFWIAVIAASIALIAAFFSAGTTAWLVGPYAAAARATIGRILQLLAVNAGRGMIAGGAAQIPVLSGVVQGVSRLAASPLAREMFEEMGEEIFIDAWSQYEQMRQGTRGEWDWKKTAASAVGAGTGAAAGMASAHRVSRFTERLPGIAQLNRLAGDSPGLGNALLRFPGRAMNTGLNNAVVSPFSSVLANGMVYGQWAMPTADAFIGAFVGGVGRTGTISPFNPDAAMALTHPASALASATAAAARSDAARAVDQAMATGHASPLVGNGSASSIVPLAGTVPTGTTPTGSPTSGAEGMAHGPGVPANSTGTTSVQSPSSSPSVPGPTQPQTQQPLPGVQNAGPSQGAQAAQGAGQQVGGLSPDPAAQAPGAGNTPTSASQAAQQDASLPTSTASPGIGGTQVEAGNTSQAAAHVQPGASASVPATLSTAMAQNALAEAQRLAFPHGIPLQNGGLFVNGATGQSLTLSPQMLGRTQERLARQAANGATPQRLRAEAAAALGAEAALASGTSRVHGAMEALDRLANADPGSAPEAAAHARDWYSGDDPAEVDRIANRLAARAPTPDAVLRARFYDVAAEEIADLVADLSGHTSQVAANGTNVNGFPRTVTARQIRHSLFEPQRRRPAHLSPTTTAEVHAATMAELDLSDFGGEVVSLTWSHHSALMVVETRTDGTLHYRVRIGGVGDGNVAESDIRTGTETDPIIMKIAPGAPTASLYRAVVHEISHGAQTRAAAAANAAQGLLRRWLSSARTAEGRDECFTARLNEFRLLSRKWRTSSSMDDRQRWAHEIDQLITNLVECGHAPPVPPWASGQSAAPAPVNTGTPLSALTSYVSRTVDSLSMTEDGLRVRIAAHRDNAAAAEKEIDKAKDEKGKGAQRARQERHLRIQEAYQEALEYATQARQAYQELLAELNQDVPADPNRFEELAVEAKDWLGHFQQALGYALPSLAALPDFVAADRLPHLGKLTETINGLLGEPEREVDASFTPESLERLVRAEFSRIVSKDGALIRVGRDRSGELLIKLSVSDLVEVLDSAKFASEIINGVLPLGGRTVGATANRSGGTTIGVKLSPWVSMLPPSAAKEVLKHTDLKAAATKGLSASVTGKANRYVVGGGVGDNRGESALVDGHAAWTVQVRMSLNQGWSRPVTVAHGNHGDAASLRAYVSYAYMESPPLGEARLPEAERRRTKFPDHMVNGLTGLIKLADDTATALGEEYFPPGGVAQQQLYNAFIEDLYSRISQAVDSPRGVQRIIHVDGRPCFHLEIRAKPRLASARRVGAASRFHWQERLRVGVSSAMGSESAGRSLSTGVSASLGATSFDGMPGAGEYPVSVGGNGRLGVGISAAEGLTVNGVAYFPGVHRYTGHTQGVELEFDYEVTVRLIDENKKLDPIRGEGSGLFRFPEPDAYRYGLPVDAKAFTVGPDGEPVFRDDPRRELPEGRKGELPTFYGKGRGKLRGGGPALVQHVTEMEQLKRATESELRTRGLLAPLDHTGKSIYSLDPLERLSQVLNQKELDEQLSVDSLQGAYDQAAQDGFPIQLVLMRTGQATRHVALRVTFDQHFEKATYDGTTDAEDVVYLNIGSDTNVWSRSVTGSLSGGGGGGLAHLVPEQTAGAGPNVSAGGGWDGSRTLSHTTGLTINNVTLTESTNEVVFFTVPHTGRVELVTAEGLELLAEVEGSAQLKISGDFLPETGPPRPATPQPVPDEVMRYASIEHLDVGDLPDIVASQAPKVMTADSPAYLTVAEFLDAYNLRAHPELFRTDYTMDFAVRPQGVSPSTASVSVRGIPRDMVFVGDTDDVGSVINLTLSSMGVAASKSSSGKVEASVGLGVQHGDGSSEGGKAGGLHEGGQSRSRFNLLIWGRERLAVEIGKKYWFLASVDFEVTASEAGAEPVSRMADGTMLFKMPERHALRLYAEGTLNLPLHQMANVVQRFIDGDIKLDRTVAVPLTKRYLAELSQTTVPVPLAAGHTPKVLIDTLKPVVDAGSALTSVDDFLAKAETLVQASRERDLPSFLKKSIGFTLIDDIRLRDGQTEVELLDAIRAAVSTEPEVLTEPAMADSLRKIFSEKRWWGLIDNIFSPAGTELRYLTPFDWSGPHEQLVVEVSAEFTDEPAELLDTSNEVGMIVQDYTYEEQGGTETRFTTNGMNAGVSGSTDGHGGNVGINTDRSRSTSGSWSEQETRIQRVAMFNGMDRVRQGFKLYITVKRTPLQAGKASLRPTQGPSTSKTVILSGDMVRLVPAGLTRPAGSGPAEPRRRLDPRQVPLPPSFVTNSVRANLYAKIRETLEDRKAFGKAVKIIEPELRHHLSEIALTTLFERMTGEEGCQIRLPLAGVRNRVVDVKIKASQSNLQRLTGVIEGVEIGSVWRIERKSGSSSNGGLAFPIARGGGGEDGGLSVGVWGGEQSSVSVTDASGHRHESSRFEKDKKGAVFVILTTDFDLTFVQQTLTPEVEKKQERAIHVPRAATGEVVAVMAASDYEELLTTLESGGRTLGSEWRLVSGDPPPGRKAPLAPDLADSEIVVWPAAPPSAGHTTSGDPAPNTTGAPQSSTQGPAGLATGPSVSAPEVAGSAFETGRREPHLPDATLDELKEAMERDLQVSDFGGNVLGWAWSGSTLAVQTTSWGTLRFEVKFGGVGPHRMAETNLKTALVRFSPRIANDQLARVALHEISHAGRAMAAAAARSEQGVVRRWVSRALTIRGRDDCAAARFDEFRYLSRSWAESQAMHALQPSPETADIRRKWAHELQTLAAALRRQGHTPPSFPWSARPQAVPGFHTGAIGALPTTTTGLDTLADLSGVTAITPVGEPGTATAPVTRQGTFTVTSPAGTLTLEVATAGLAPGQVETQASGPGRLSVAVSPADGSGVRLRLAELIAEAVAEQAGLEAGHVLVPGPLTAVPTLRRGDAATLVRIRALVEAHANASSLQRGVVEHELRVALGDAGLTPGTEGAAARQVAAARLGLLPTAHIDSINALAGRTVHPAVTAAVAATARAAALTGATSTLYGTALVDITPIGGAPITVEVVAGRPATGGSIDLTTQHGVHLLTVDPAWPASIAGPAVAVAVADMIADAAGVPQDGQVPGPGGTLTRRGLRLAAELHELVRQVRTAAPQQRPARFEMLVSVAEAEGLGKRSSGREANRAGLPGPLAADLADLLDHSIRGESRHEFWQRMREIANSTGWCPPEEDDNCFCPPNEPCVCGRRDPESTPPPTPSEPSEQHQPQPSQEPTSPPMPSEQQQPQPSEKPATPPTPRRRIVSPGDSLWKISEEVYGHGRYWNDIWTANLALIGADPHALNVGIELILPDEVEGS</sequence>
<comment type="caution">
    <text evidence="4">The sequence shown here is derived from an EMBL/GenBank/DDBJ whole genome shotgun (WGS) entry which is preliminary data.</text>
</comment>
<keyword evidence="2" id="KW-1133">Transmembrane helix</keyword>
<feature type="transmembrane region" description="Helical" evidence="2">
    <location>
        <begin position="102"/>
        <end position="129"/>
    </location>
</feature>